<keyword evidence="1" id="KW-1133">Transmembrane helix</keyword>
<dbReference type="AlphaFoldDB" id="A0A1F5VY91"/>
<dbReference type="EMBL" id="MFGW01000033">
    <property type="protein sequence ID" value="OGF68011.1"/>
    <property type="molecule type" value="Genomic_DNA"/>
</dbReference>
<evidence type="ECO:0000256" key="1">
    <source>
        <dbReference type="SAM" id="Phobius"/>
    </source>
</evidence>
<protein>
    <submittedName>
        <fullName evidence="2">Uncharacterized protein</fullName>
    </submittedName>
</protein>
<dbReference type="Proteomes" id="UP000178943">
    <property type="component" value="Unassembled WGS sequence"/>
</dbReference>
<feature type="transmembrane region" description="Helical" evidence="1">
    <location>
        <begin position="12"/>
        <end position="32"/>
    </location>
</feature>
<organism evidence="2 3">
    <name type="scientific">Candidatus Fischerbacteria bacterium RBG_13_37_8</name>
    <dbReference type="NCBI Taxonomy" id="1817863"/>
    <lineage>
        <taxon>Bacteria</taxon>
        <taxon>Candidatus Fischeribacteriota</taxon>
    </lineage>
</organism>
<evidence type="ECO:0000313" key="2">
    <source>
        <dbReference type="EMBL" id="OGF68011.1"/>
    </source>
</evidence>
<gene>
    <name evidence="2" type="ORF">A2Y62_20440</name>
</gene>
<accession>A0A1F5VY91</accession>
<name>A0A1F5VY91_9BACT</name>
<proteinExistence type="predicted"/>
<reference evidence="2 3" key="1">
    <citation type="journal article" date="2016" name="Nat. Commun.">
        <title>Thousands of microbial genomes shed light on interconnected biogeochemical processes in an aquifer system.</title>
        <authorList>
            <person name="Anantharaman K."/>
            <person name="Brown C.T."/>
            <person name="Hug L.A."/>
            <person name="Sharon I."/>
            <person name="Castelle C.J."/>
            <person name="Probst A.J."/>
            <person name="Thomas B.C."/>
            <person name="Singh A."/>
            <person name="Wilkins M.J."/>
            <person name="Karaoz U."/>
            <person name="Brodie E.L."/>
            <person name="Williams K.H."/>
            <person name="Hubbard S.S."/>
            <person name="Banfield J.F."/>
        </authorList>
    </citation>
    <scope>NUCLEOTIDE SEQUENCE [LARGE SCALE GENOMIC DNA]</scope>
</reference>
<sequence>MIEMTLTLSLPMLVTMVSMSEVVVMTVILGFVSAGKSGVRVINKNRMRKGSVVVESFVEFVGFVVFMFVSFMLFIVHQGLLRRFAPRNDSMSVRDCYPCLRQAHNDNMIFFVFFVPFVVIFLN</sequence>
<feature type="transmembrane region" description="Helical" evidence="1">
    <location>
        <begin position="107"/>
        <end position="122"/>
    </location>
</feature>
<evidence type="ECO:0000313" key="3">
    <source>
        <dbReference type="Proteomes" id="UP000178943"/>
    </source>
</evidence>
<keyword evidence="1" id="KW-0472">Membrane</keyword>
<keyword evidence="1" id="KW-0812">Transmembrane</keyword>
<comment type="caution">
    <text evidence="2">The sequence shown here is derived from an EMBL/GenBank/DDBJ whole genome shotgun (WGS) entry which is preliminary data.</text>
</comment>
<feature type="transmembrane region" description="Helical" evidence="1">
    <location>
        <begin position="52"/>
        <end position="76"/>
    </location>
</feature>